<sequence length="69" mass="7973">MDREEAVRLVRRLMTDDFADEDEADGAIDRLERGLVCPHVSDYIFWDADPELTAEKIVDRALSYEPFAL</sequence>
<accession>A0ABW3XE75</accession>
<gene>
    <name evidence="1" type="ORF">ACFQ5X_14995</name>
</gene>
<reference evidence="2" key="1">
    <citation type="journal article" date="2019" name="Int. J. Syst. Evol. Microbiol.">
        <title>The Global Catalogue of Microorganisms (GCM) 10K type strain sequencing project: providing services to taxonomists for standard genome sequencing and annotation.</title>
        <authorList>
            <consortium name="The Broad Institute Genomics Platform"/>
            <consortium name="The Broad Institute Genome Sequencing Center for Infectious Disease"/>
            <person name="Wu L."/>
            <person name="Ma J."/>
        </authorList>
    </citation>
    <scope>NUCLEOTIDE SEQUENCE [LARGE SCALE GENOMIC DNA]</scope>
    <source>
        <strain evidence="2">CGMCC 4.7020</strain>
    </source>
</reference>
<dbReference type="EMBL" id="JBHTMM010000016">
    <property type="protein sequence ID" value="MFD1307149.1"/>
    <property type="molecule type" value="Genomic_DNA"/>
</dbReference>
<proteinExistence type="predicted"/>
<evidence type="ECO:0000313" key="1">
    <source>
        <dbReference type="EMBL" id="MFD1307149.1"/>
    </source>
</evidence>
<protein>
    <submittedName>
        <fullName evidence="1">E9imm peptide</fullName>
    </submittedName>
</protein>
<organism evidence="1 2">
    <name type="scientific">Streptomyces kaempferi</name>
    <dbReference type="NCBI Taxonomy" id="333725"/>
    <lineage>
        <taxon>Bacteria</taxon>
        <taxon>Bacillati</taxon>
        <taxon>Actinomycetota</taxon>
        <taxon>Actinomycetes</taxon>
        <taxon>Kitasatosporales</taxon>
        <taxon>Streptomycetaceae</taxon>
        <taxon>Streptomyces</taxon>
    </lineage>
</organism>
<evidence type="ECO:0000313" key="2">
    <source>
        <dbReference type="Proteomes" id="UP001597058"/>
    </source>
</evidence>
<dbReference type="RefSeq" id="WP_329287634.1">
    <property type="nucleotide sequence ID" value="NZ_JBHSKH010000086.1"/>
</dbReference>
<name>A0ABW3XE75_9ACTN</name>
<dbReference type="Proteomes" id="UP001597058">
    <property type="component" value="Unassembled WGS sequence"/>
</dbReference>
<comment type="caution">
    <text evidence="1">The sequence shown here is derived from an EMBL/GenBank/DDBJ whole genome shotgun (WGS) entry which is preliminary data.</text>
</comment>
<keyword evidence="2" id="KW-1185">Reference proteome</keyword>